<dbReference type="Proteomes" id="UP000652761">
    <property type="component" value="Unassembled WGS sequence"/>
</dbReference>
<dbReference type="AlphaFoldDB" id="A0A843WTN8"/>
<organism evidence="1 2">
    <name type="scientific">Colocasia esculenta</name>
    <name type="common">Wild taro</name>
    <name type="synonym">Arum esculentum</name>
    <dbReference type="NCBI Taxonomy" id="4460"/>
    <lineage>
        <taxon>Eukaryota</taxon>
        <taxon>Viridiplantae</taxon>
        <taxon>Streptophyta</taxon>
        <taxon>Embryophyta</taxon>
        <taxon>Tracheophyta</taxon>
        <taxon>Spermatophyta</taxon>
        <taxon>Magnoliopsida</taxon>
        <taxon>Liliopsida</taxon>
        <taxon>Araceae</taxon>
        <taxon>Aroideae</taxon>
        <taxon>Colocasieae</taxon>
        <taxon>Colocasia</taxon>
    </lineage>
</organism>
<protein>
    <submittedName>
        <fullName evidence="1">Uncharacterized protein</fullName>
    </submittedName>
</protein>
<dbReference type="EMBL" id="NMUH01004494">
    <property type="protein sequence ID" value="MQM09858.1"/>
    <property type="molecule type" value="Genomic_DNA"/>
</dbReference>
<evidence type="ECO:0000313" key="1">
    <source>
        <dbReference type="EMBL" id="MQM09858.1"/>
    </source>
</evidence>
<name>A0A843WTN8_COLES</name>
<reference evidence="1" key="1">
    <citation type="submission" date="2017-07" db="EMBL/GenBank/DDBJ databases">
        <title>Taro Niue Genome Assembly and Annotation.</title>
        <authorList>
            <person name="Atibalentja N."/>
            <person name="Keating K."/>
            <person name="Fields C.J."/>
        </authorList>
    </citation>
    <scope>NUCLEOTIDE SEQUENCE</scope>
    <source>
        <strain evidence="1">Niue_2</strain>
        <tissue evidence="1">Leaf</tissue>
    </source>
</reference>
<evidence type="ECO:0000313" key="2">
    <source>
        <dbReference type="Proteomes" id="UP000652761"/>
    </source>
</evidence>
<gene>
    <name evidence="1" type="ORF">Taro_042737</name>
</gene>
<proteinExistence type="predicted"/>
<keyword evidence="2" id="KW-1185">Reference proteome</keyword>
<comment type="caution">
    <text evidence="1">The sequence shown here is derived from an EMBL/GenBank/DDBJ whole genome shotgun (WGS) entry which is preliminary data.</text>
</comment>
<accession>A0A843WTN8</accession>
<sequence length="154" mass="16756">MPASSAGGFQKSSGGWEILGEWWRLTAKPRPARTKAAVTASASASLVAVIWIEDVAVTLHRHFPFHSQQGGFTAWERNKATKTTLTGSIMRFKTINVAAGRTIGISPPPPPVTFYLDANTSRLIVISASSPRAAPFHFSTLMLDLWPDDARPRL</sequence>